<name>A0A3N4AEK6_9MICC</name>
<keyword evidence="6 7" id="KW-0472">Membrane</keyword>
<evidence type="ECO:0000256" key="2">
    <source>
        <dbReference type="ARBA" id="ARBA00010792"/>
    </source>
</evidence>
<comment type="caution">
    <text evidence="7">Lacks conserved residue(s) required for the propagation of feature annotation.</text>
</comment>
<evidence type="ECO:0000313" key="9">
    <source>
        <dbReference type="EMBL" id="ROZ64683.1"/>
    </source>
</evidence>
<feature type="transmembrane region" description="Helical" evidence="7">
    <location>
        <begin position="182"/>
        <end position="201"/>
    </location>
</feature>
<keyword evidence="5 7" id="KW-1133">Transmembrane helix</keyword>
<evidence type="ECO:0000256" key="1">
    <source>
        <dbReference type="ARBA" id="ARBA00004651"/>
    </source>
</evidence>
<dbReference type="PANTHER" id="PTHR30353:SF0">
    <property type="entry name" value="TRANSMEMBRANE PROTEIN"/>
    <property type="match status" value="1"/>
</dbReference>
<evidence type="ECO:0000256" key="5">
    <source>
        <dbReference type="ARBA" id="ARBA00022989"/>
    </source>
</evidence>
<dbReference type="AlphaFoldDB" id="A0A3N4AEK6"/>
<comment type="caution">
    <text evidence="9">The sequence shown here is derived from an EMBL/GenBank/DDBJ whole genome shotgun (WGS) entry which is preliminary data.</text>
</comment>
<evidence type="ECO:0000256" key="4">
    <source>
        <dbReference type="ARBA" id="ARBA00022692"/>
    </source>
</evidence>
<dbReference type="OrthoDB" id="9813426at2"/>
<keyword evidence="4 7" id="KW-0812">Transmembrane</keyword>
<dbReference type="PANTHER" id="PTHR30353">
    <property type="entry name" value="INNER MEMBRANE PROTEIN DEDA-RELATED"/>
    <property type="match status" value="1"/>
</dbReference>
<gene>
    <name evidence="9" type="ORF">EDL96_02225</name>
</gene>
<evidence type="ECO:0000259" key="8">
    <source>
        <dbReference type="Pfam" id="PF09335"/>
    </source>
</evidence>
<comment type="similarity">
    <text evidence="2 7">Belongs to the DedA family.</text>
</comment>
<accession>A0A3N4AEK6</accession>
<reference evidence="9 10" key="1">
    <citation type="submission" date="2018-10" db="EMBL/GenBank/DDBJ databases">
        <title>Kocuria sp. M5W7-7, whole genome shotgun sequence.</title>
        <authorList>
            <person name="Tuo L."/>
        </authorList>
    </citation>
    <scope>NUCLEOTIDE SEQUENCE [LARGE SCALE GENOMIC DNA]</scope>
    <source>
        <strain evidence="9 10">M5W7-7</strain>
    </source>
</reference>
<feature type="transmembrane region" description="Helical" evidence="7">
    <location>
        <begin position="21"/>
        <end position="44"/>
    </location>
</feature>
<protein>
    <submittedName>
        <fullName evidence="9">Alkaline phosphatase</fullName>
    </submittedName>
</protein>
<keyword evidence="3 7" id="KW-1003">Cell membrane</keyword>
<dbReference type="InterPro" id="IPR032816">
    <property type="entry name" value="VTT_dom"/>
</dbReference>
<proteinExistence type="inferred from homology"/>
<feature type="domain" description="VTT" evidence="8">
    <location>
        <begin position="44"/>
        <end position="168"/>
    </location>
</feature>
<feature type="transmembrane region" description="Helical" evidence="7">
    <location>
        <begin position="148"/>
        <end position="170"/>
    </location>
</feature>
<dbReference type="InterPro" id="IPR032818">
    <property type="entry name" value="DedA-like"/>
</dbReference>
<keyword evidence="10" id="KW-1185">Reference proteome</keyword>
<dbReference type="Pfam" id="PF09335">
    <property type="entry name" value="VTT_dom"/>
    <property type="match status" value="1"/>
</dbReference>
<comment type="subcellular location">
    <subcellularLocation>
        <location evidence="1 7">Cell membrane</location>
        <topology evidence="1 7">Multi-pass membrane protein</topology>
    </subcellularLocation>
</comment>
<dbReference type="Proteomes" id="UP000270616">
    <property type="component" value="Unassembled WGS sequence"/>
</dbReference>
<dbReference type="GO" id="GO:0005886">
    <property type="term" value="C:plasma membrane"/>
    <property type="evidence" value="ECO:0007669"/>
    <property type="project" value="UniProtKB-SubCell"/>
</dbReference>
<dbReference type="RefSeq" id="WP_123824004.1">
    <property type="nucleotide sequence ID" value="NZ_RKMF01000002.1"/>
</dbReference>
<evidence type="ECO:0000256" key="3">
    <source>
        <dbReference type="ARBA" id="ARBA00022475"/>
    </source>
</evidence>
<evidence type="ECO:0000256" key="7">
    <source>
        <dbReference type="RuleBase" id="RU367016"/>
    </source>
</evidence>
<organism evidence="9 10">
    <name type="scientific">Kocuria soli</name>
    <dbReference type="NCBI Taxonomy" id="2485125"/>
    <lineage>
        <taxon>Bacteria</taxon>
        <taxon>Bacillati</taxon>
        <taxon>Actinomycetota</taxon>
        <taxon>Actinomycetes</taxon>
        <taxon>Micrococcales</taxon>
        <taxon>Micrococcaceae</taxon>
        <taxon>Kocuria</taxon>
    </lineage>
</organism>
<evidence type="ECO:0000256" key="6">
    <source>
        <dbReference type="ARBA" id="ARBA00023136"/>
    </source>
</evidence>
<sequence>MDFLHQVTSAFSDPGAILETAGPWAIAIMVVFIFIESGLLFPFLPGDSLLFAAGMLLPAMGTPFWLVWSLAAVAAVAGDQVGYVLGKKFGRGLFADNARILKTSHLLKAEEFFVLHGGKALVLARFVPIVRTYVPLVAGASAYRYRKFVGWNVTGAVLWVTVMLTAGRLLGGVPFVAEHVDLIAVGIVILSILPIIGHVLASRGRSKEAESAGI</sequence>
<dbReference type="EMBL" id="RKMF01000002">
    <property type="protein sequence ID" value="ROZ64683.1"/>
    <property type="molecule type" value="Genomic_DNA"/>
</dbReference>
<evidence type="ECO:0000313" key="10">
    <source>
        <dbReference type="Proteomes" id="UP000270616"/>
    </source>
</evidence>